<dbReference type="Proteomes" id="UP000790377">
    <property type="component" value="Unassembled WGS sequence"/>
</dbReference>
<evidence type="ECO:0000313" key="1">
    <source>
        <dbReference type="EMBL" id="KAH7906535.1"/>
    </source>
</evidence>
<evidence type="ECO:0000313" key="2">
    <source>
        <dbReference type="Proteomes" id="UP000790377"/>
    </source>
</evidence>
<dbReference type="EMBL" id="MU268006">
    <property type="protein sequence ID" value="KAH7906535.1"/>
    <property type="molecule type" value="Genomic_DNA"/>
</dbReference>
<gene>
    <name evidence="1" type="ORF">BJ138DRAFT_974618</name>
</gene>
<feature type="non-terminal residue" evidence="1">
    <location>
        <position position="69"/>
    </location>
</feature>
<comment type="caution">
    <text evidence="1">The sequence shown here is derived from an EMBL/GenBank/DDBJ whole genome shotgun (WGS) entry which is preliminary data.</text>
</comment>
<reference evidence="1" key="1">
    <citation type="journal article" date="2021" name="New Phytol.">
        <title>Evolutionary innovations through gain and loss of genes in the ectomycorrhizal Boletales.</title>
        <authorList>
            <person name="Wu G."/>
            <person name="Miyauchi S."/>
            <person name="Morin E."/>
            <person name="Kuo A."/>
            <person name="Drula E."/>
            <person name="Varga T."/>
            <person name="Kohler A."/>
            <person name="Feng B."/>
            <person name="Cao Y."/>
            <person name="Lipzen A."/>
            <person name="Daum C."/>
            <person name="Hundley H."/>
            <person name="Pangilinan J."/>
            <person name="Johnson J."/>
            <person name="Barry K."/>
            <person name="LaButti K."/>
            <person name="Ng V."/>
            <person name="Ahrendt S."/>
            <person name="Min B."/>
            <person name="Choi I.G."/>
            <person name="Park H."/>
            <person name="Plett J.M."/>
            <person name="Magnuson J."/>
            <person name="Spatafora J.W."/>
            <person name="Nagy L.G."/>
            <person name="Henrissat B."/>
            <person name="Grigoriev I.V."/>
            <person name="Yang Z.L."/>
            <person name="Xu J."/>
            <person name="Martin F.M."/>
        </authorList>
    </citation>
    <scope>NUCLEOTIDE SEQUENCE</scope>
    <source>
        <strain evidence="1">ATCC 28755</strain>
    </source>
</reference>
<accession>A0ACB7ZZ52</accession>
<proteinExistence type="predicted"/>
<sequence length="69" mass="7413">GRPCGHIFSKGESCFRCKDCALDDSCVLCSRCFQASNHSDHNVSFFIAQQSGGCCDCGDAEAWRATIGC</sequence>
<organism evidence="1 2">
    <name type="scientific">Hygrophoropsis aurantiaca</name>
    <dbReference type="NCBI Taxonomy" id="72124"/>
    <lineage>
        <taxon>Eukaryota</taxon>
        <taxon>Fungi</taxon>
        <taxon>Dikarya</taxon>
        <taxon>Basidiomycota</taxon>
        <taxon>Agaricomycotina</taxon>
        <taxon>Agaricomycetes</taxon>
        <taxon>Agaricomycetidae</taxon>
        <taxon>Boletales</taxon>
        <taxon>Coniophorineae</taxon>
        <taxon>Hygrophoropsidaceae</taxon>
        <taxon>Hygrophoropsis</taxon>
    </lineage>
</organism>
<protein>
    <submittedName>
        <fullName evidence="1">Zinc finger in N-recognin-domain-containing protein</fullName>
    </submittedName>
</protein>
<keyword evidence="2" id="KW-1185">Reference proteome</keyword>
<feature type="non-terminal residue" evidence="1">
    <location>
        <position position="1"/>
    </location>
</feature>
<name>A0ACB7ZZ52_9AGAM</name>